<evidence type="ECO:0000256" key="1">
    <source>
        <dbReference type="ARBA" id="ARBA00004651"/>
    </source>
</evidence>
<accession>A0A107MRX4</accession>
<dbReference type="AlphaFoldDB" id="A0A107MRX4"/>
<evidence type="ECO:0000256" key="4">
    <source>
        <dbReference type="ARBA" id="ARBA00022475"/>
    </source>
</evidence>
<evidence type="ECO:0000256" key="8">
    <source>
        <dbReference type="SAM" id="Phobius"/>
    </source>
</evidence>
<comment type="similarity">
    <text evidence="2">Belongs to the auxin efflux carrier (TC 2.A.69) family.</text>
</comment>
<dbReference type="RefSeq" id="WP_006491300.1">
    <property type="nucleotide sequence ID" value="NZ_CADETK010000009.1"/>
</dbReference>
<dbReference type="GO" id="GO:0005886">
    <property type="term" value="C:plasma membrane"/>
    <property type="evidence" value="ECO:0007669"/>
    <property type="project" value="UniProtKB-SubCell"/>
</dbReference>
<dbReference type="Proteomes" id="UP000188543">
    <property type="component" value="Unassembled WGS sequence"/>
</dbReference>
<evidence type="ECO:0000256" key="2">
    <source>
        <dbReference type="ARBA" id="ARBA00010145"/>
    </source>
</evidence>
<evidence type="ECO:0000256" key="7">
    <source>
        <dbReference type="ARBA" id="ARBA00023136"/>
    </source>
</evidence>
<comment type="subcellular location">
    <subcellularLocation>
        <location evidence="1">Cell membrane</location>
        <topology evidence="1">Multi-pass membrane protein</topology>
    </subcellularLocation>
</comment>
<keyword evidence="4" id="KW-1003">Cell membrane</keyword>
<dbReference type="Pfam" id="PF03547">
    <property type="entry name" value="Mem_trans"/>
    <property type="match status" value="1"/>
</dbReference>
<keyword evidence="5 8" id="KW-0812">Transmembrane</keyword>
<dbReference type="Gene3D" id="1.20.1530.20">
    <property type="match status" value="1"/>
</dbReference>
<feature type="transmembrane region" description="Helical" evidence="8">
    <location>
        <begin position="195"/>
        <end position="214"/>
    </location>
</feature>
<feature type="transmembrane region" description="Helical" evidence="8">
    <location>
        <begin position="164"/>
        <end position="183"/>
    </location>
</feature>
<evidence type="ECO:0000313" key="10">
    <source>
        <dbReference type="EMBL" id="ONU78132.1"/>
    </source>
</evidence>
<protein>
    <submittedName>
        <fullName evidence="9 10">Transporter</fullName>
    </submittedName>
</protein>
<proteinExistence type="inferred from homology"/>
<reference evidence="9 12" key="3">
    <citation type="journal article" date="2017" name="Front. Microbiol.">
        <title>Genomics reveals a unique clone of Burkholderia cenocepacia harbouring an actively excising novel genomic island.</title>
        <authorList>
            <person name="Patil P."/>
            <person name="Mali S."/>
            <person name="Midha S."/>
            <person name="Gautam V."/>
            <person name="Dash L."/>
            <person name="Kumar S."/>
            <person name="Shastri J."/>
            <person name="Singhal L."/>
            <person name="Patil P.B."/>
        </authorList>
    </citation>
    <scope>NUCLEOTIDE SEQUENCE [LARGE SCALE GENOMIC DNA]</scope>
    <source>
        <strain evidence="9 12">BC-19</strain>
    </source>
</reference>
<keyword evidence="6 8" id="KW-1133">Transmembrane helix</keyword>
<dbReference type="InterPro" id="IPR004776">
    <property type="entry name" value="Mem_transp_PIN-like"/>
</dbReference>
<reference evidence="10 11" key="2">
    <citation type="submission" date="2016-08" db="EMBL/GenBank/DDBJ databases">
        <authorList>
            <person name="Seilhamer J.J."/>
        </authorList>
    </citation>
    <scope>NUCLEOTIDE SEQUENCE [LARGE SCALE GENOMIC DNA]</scope>
    <source>
        <strain evidence="10 11">VC14762</strain>
    </source>
</reference>
<dbReference type="Proteomes" id="UP000191686">
    <property type="component" value="Unassembled WGS sequence"/>
</dbReference>
<dbReference type="GeneID" id="56560499"/>
<keyword evidence="7 8" id="KW-0472">Membrane</keyword>
<organism evidence="10 11">
    <name type="scientific">Burkholderia cenocepacia</name>
    <dbReference type="NCBI Taxonomy" id="95486"/>
    <lineage>
        <taxon>Bacteria</taxon>
        <taxon>Pseudomonadati</taxon>
        <taxon>Pseudomonadota</taxon>
        <taxon>Betaproteobacteria</taxon>
        <taxon>Burkholderiales</taxon>
        <taxon>Burkholderiaceae</taxon>
        <taxon>Burkholderia</taxon>
        <taxon>Burkholderia cepacia complex</taxon>
    </lineage>
</organism>
<evidence type="ECO:0000313" key="9">
    <source>
        <dbReference type="EMBL" id="MCW3712875.1"/>
    </source>
</evidence>
<feature type="transmembrane region" description="Helical" evidence="8">
    <location>
        <begin position="102"/>
        <end position="119"/>
    </location>
</feature>
<feature type="transmembrane region" description="Helical" evidence="8">
    <location>
        <begin position="284"/>
        <end position="304"/>
    </location>
</feature>
<evidence type="ECO:0000256" key="3">
    <source>
        <dbReference type="ARBA" id="ARBA00022448"/>
    </source>
</evidence>
<gene>
    <name evidence="10" type="ORF">A8E72_30200</name>
    <name evidence="9" type="ORF">UE95_016410</name>
</gene>
<dbReference type="InterPro" id="IPR038770">
    <property type="entry name" value="Na+/solute_symporter_sf"/>
</dbReference>
<evidence type="ECO:0000256" key="5">
    <source>
        <dbReference type="ARBA" id="ARBA00022692"/>
    </source>
</evidence>
<feature type="transmembrane region" description="Helical" evidence="8">
    <location>
        <begin position="40"/>
        <end position="60"/>
    </location>
</feature>
<keyword evidence="3" id="KW-0813">Transport</keyword>
<dbReference type="EMBL" id="JYMX02000011">
    <property type="protein sequence ID" value="MCW3712875.1"/>
    <property type="molecule type" value="Genomic_DNA"/>
</dbReference>
<reference evidence="9 12" key="4">
    <citation type="journal article" date="2017" name="Front. Microbiol.">
        <title>Genomics Reveals a Unique Clone of Burkholderia cenocepacia Harboring an Actively Excising Novel Genomic Island.</title>
        <authorList>
            <person name="Patil P.P."/>
            <person name="Mali S."/>
            <person name="Midha S."/>
            <person name="Gautam V."/>
            <person name="Dash L."/>
            <person name="Kumar S."/>
            <person name="Shastri J."/>
            <person name="Singhal L."/>
            <person name="Patil P.B."/>
        </authorList>
    </citation>
    <scope>NUCLEOTIDE SEQUENCE [LARGE SCALE GENOMIC DNA]</scope>
    <source>
        <strain evidence="9 12">BC-19</strain>
    </source>
</reference>
<reference evidence="9" key="1">
    <citation type="submission" date="2015-02" db="EMBL/GenBank/DDBJ databases">
        <authorList>
            <person name="Patil P.P."/>
            <person name="Midha S."/>
            <person name="Mali S."/>
            <person name="Gautam V."/>
            <person name="Dash L."/>
            <person name="Kumar S."/>
            <person name="Shastri J."/>
            <person name="Singhal L."/>
            <person name="Patil P.B."/>
        </authorList>
    </citation>
    <scope>NUCLEOTIDE SEQUENCE</scope>
    <source>
        <strain evidence="9">BC-19</strain>
    </source>
</reference>
<reference evidence="9" key="5">
    <citation type="submission" date="2021-09" db="EMBL/GenBank/DDBJ databases">
        <authorList>
            <person name="Saroha T."/>
            <person name="Patil P."/>
            <person name="Gautam D.V."/>
            <person name="Patil D.P.B."/>
        </authorList>
    </citation>
    <scope>NUCLEOTIDE SEQUENCE</scope>
    <source>
        <strain evidence="9">BC-19</strain>
    </source>
</reference>
<feature type="transmembrane region" description="Helical" evidence="8">
    <location>
        <begin position="6"/>
        <end position="28"/>
    </location>
</feature>
<dbReference type="GO" id="GO:0055085">
    <property type="term" value="P:transmembrane transport"/>
    <property type="evidence" value="ECO:0007669"/>
    <property type="project" value="InterPro"/>
</dbReference>
<dbReference type="PANTHER" id="PTHR36838">
    <property type="entry name" value="AUXIN EFFLUX CARRIER FAMILY PROTEIN"/>
    <property type="match status" value="1"/>
</dbReference>
<evidence type="ECO:0000313" key="12">
    <source>
        <dbReference type="Proteomes" id="UP000191686"/>
    </source>
</evidence>
<feature type="transmembrane region" description="Helical" evidence="8">
    <location>
        <begin position="66"/>
        <end position="90"/>
    </location>
</feature>
<evidence type="ECO:0000256" key="6">
    <source>
        <dbReference type="ARBA" id="ARBA00022989"/>
    </source>
</evidence>
<sequence>MHTELAWVAVAPAFALICIGIAVRRLALVDAAFWPSAEKLTHYVLFPAFLVHSIGLAGPLDASSKSTIVLLTGLTLAVLAAVVLGCRWCAVPHASFTSIVQGSIRFNSYIFLSVASGLLSRADYGIAAVVVAYMVAISNTLVLLSFEHGQAGGRGLVRIVGKVAANPLIVASAFGIVLNLTGWRLPAAVDQTVDVLGGAALPLSLICVGAALRLPLPRKEAALVRAGLVTTAIRLVGFPLLALTATKAFAVTPLSGNLILLYSVLPCASNSYVLSTQYGGNHRLMAFVVALSTVLSFVPIFLVARTM</sequence>
<feature type="transmembrane region" description="Helical" evidence="8">
    <location>
        <begin position="125"/>
        <end position="144"/>
    </location>
</feature>
<name>A0A107MRX4_9BURK</name>
<dbReference type="EMBL" id="MUTJ01000091">
    <property type="protein sequence ID" value="ONU78132.1"/>
    <property type="molecule type" value="Genomic_DNA"/>
</dbReference>
<comment type="caution">
    <text evidence="10">The sequence shown here is derived from an EMBL/GenBank/DDBJ whole genome shotgun (WGS) entry which is preliminary data.</text>
</comment>
<dbReference type="PANTHER" id="PTHR36838:SF4">
    <property type="entry name" value="AUXIN EFFLUX CARRIER FAMILY PROTEIN"/>
    <property type="match status" value="1"/>
</dbReference>
<dbReference type="OrthoDB" id="9805563at2"/>
<evidence type="ECO:0000313" key="11">
    <source>
        <dbReference type="Proteomes" id="UP000188543"/>
    </source>
</evidence>